<dbReference type="SUPFAM" id="SSF51905">
    <property type="entry name" value="FAD/NAD(P)-binding domain"/>
    <property type="match status" value="1"/>
</dbReference>
<dbReference type="RefSeq" id="XP_003654700.1">
    <property type="nucleotide sequence ID" value="XM_003654652.1"/>
</dbReference>
<dbReference type="GeneID" id="11518866"/>
<dbReference type="Proteomes" id="UP000008181">
    <property type="component" value="Chromosome 3"/>
</dbReference>
<dbReference type="PANTHER" id="PTHR43539">
    <property type="entry name" value="FLAVIN-BINDING MONOOXYGENASE-LIKE PROTEIN (AFU_ORTHOLOGUE AFUA_4G09220)"/>
    <property type="match status" value="1"/>
</dbReference>
<dbReference type="Gene3D" id="3.50.50.60">
    <property type="entry name" value="FAD/NAD(P)-binding domain"/>
    <property type="match status" value="1"/>
</dbReference>
<organism evidence="4 5">
    <name type="scientific">Thermothielavioides terrestris (strain ATCC 38088 / NRRL 8126)</name>
    <name type="common">Thielavia terrestris</name>
    <dbReference type="NCBI Taxonomy" id="578455"/>
    <lineage>
        <taxon>Eukaryota</taxon>
        <taxon>Fungi</taxon>
        <taxon>Dikarya</taxon>
        <taxon>Ascomycota</taxon>
        <taxon>Pezizomycotina</taxon>
        <taxon>Sordariomycetes</taxon>
        <taxon>Sordariomycetidae</taxon>
        <taxon>Sordariales</taxon>
        <taxon>Chaetomiaceae</taxon>
        <taxon>Thermothielavioides</taxon>
        <taxon>Thermothielavioides terrestris</taxon>
    </lineage>
</organism>
<name>G2R5X7_THETT</name>
<evidence type="ECO:0000313" key="5">
    <source>
        <dbReference type="Proteomes" id="UP000008181"/>
    </source>
</evidence>
<protein>
    <recommendedName>
        <fullName evidence="6">FAD/NAD(P)-binding domain-containing protein</fullName>
    </recommendedName>
</protein>
<evidence type="ECO:0000256" key="1">
    <source>
        <dbReference type="ARBA" id="ARBA00022630"/>
    </source>
</evidence>
<dbReference type="HOGENOM" id="CLU_015676_2_0_1"/>
<dbReference type="InterPro" id="IPR050982">
    <property type="entry name" value="Auxin_biosynth/cation_transpt"/>
</dbReference>
<dbReference type="AlphaFoldDB" id="G2R5X7"/>
<dbReference type="GO" id="GO:0004499">
    <property type="term" value="F:N,N-dimethylaniline monooxygenase activity"/>
    <property type="evidence" value="ECO:0007669"/>
    <property type="project" value="InterPro"/>
</dbReference>
<dbReference type="KEGG" id="ttt:THITE_2117853"/>
<dbReference type="Pfam" id="PF00743">
    <property type="entry name" value="FMO-like"/>
    <property type="match status" value="1"/>
</dbReference>
<dbReference type="OrthoDB" id="74360at2759"/>
<evidence type="ECO:0008006" key="6">
    <source>
        <dbReference type="Google" id="ProtNLM"/>
    </source>
</evidence>
<sequence length="398" mass="44251">MLGVPALAIDKNRAVGDNWRKRYHQLVLHDPVWYDHMPYIPFPESWPIFTPKDKLGDWFESYVKALDLNVWTQSELVSGSWDAAKGEWTAVVKRVREDGQTETRTLHPKHLIMATGHSGKKFMPSVPGMDGFKGDLLCHSSEFPGARESGRGKKAVVVGACNSSMDICQDYFEKGYDVTMVQRSSTNVVSSDGVLKVLQGDLYEEGSRPAEDADITVWGWPSAVLKAIEVDHTTTLRERDKEILDGLERAGFKTDSGPHGGGLYCKYLQRGGGYYIDVGGAKLIIDGKVKVKHGLEVAQVLPNGLKLEDGSELEADEIVFATGYMNMKETARGILPDAVLDKVGDVWGWNDEGEMRTIWTESGHPGLWFHGGNMAFCRYYSRLVALQILARLKGLVKK</sequence>
<dbReference type="GO" id="GO:0050661">
    <property type="term" value="F:NADP binding"/>
    <property type="evidence" value="ECO:0007669"/>
    <property type="project" value="InterPro"/>
</dbReference>
<gene>
    <name evidence="4" type="ORF">THITE_2117853</name>
</gene>
<evidence type="ECO:0000256" key="2">
    <source>
        <dbReference type="ARBA" id="ARBA00022827"/>
    </source>
</evidence>
<keyword evidence="5" id="KW-1185">Reference proteome</keyword>
<proteinExistence type="predicted"/>
<dbReference type="eggNOG" id="KOG1399">
    <property type="taxonomic scope" value="Eukaryota"/>
</dbReference>
<accession>G2R5X7</accession>
<dbReference type="InterPro" id="IPR020946">
    <property type="entry name" value="Flavin_mOase-like"/>
</dbReference>
<keyword evidence="3" id="KW-0560">Oxidoreductase</keyword>
<dbReference type="InterPro" id="IPR036188">
    <property type="entry name" value="FAD/NAD-bd_sf"/>
</dbReference>
<evidence type="ECO:0000313" key="4">
    <source>
        <dbReference type="EMBL" id="AEO68364.1"/>
    </source>
</evidence>
<dbReference type="GO" id="GO:0050660">
    <property type="term" value="F:flavin adenine dinucleotide binding"/>
    <property type="evidence" value="ECO:0007669"/>
    <property type="project" value="InterPro"/>
</dbReference>
<keyword evidence="2" id="KW-0274">FAD</keyword>
<dbReference type="PANTHER" id="PTHR43539:SF68">
    <property type="entry name" value="FLAVIN-BINDING MONOOXYGENASE-LIKE PROTEIN (AFU_ORTHOLOGUE AFUA_4G09220)"/>
    <property type="match status" value="1"/>
</dbReference>
<evidence type="ECO:0000256" key="3">
    <source>
        <dbReference type="ARBA" id="ARBA00023002"/>
    </source>
</evidence>
<dbReference type="EMBL" id="CP003011">
    <property type="protein sequence ID" value="AEO68364.1"/>
    <property type="molecule type" value="Genomic_DNA"/>
</dbReference>
<keyword evidence="1" id="KW-0285">Flavoprotein</keyword>
<reference evidence="4 5" key="1">
    <citation type="journal article" date="2011" name="Nat. Biotechnol.">
        <title>Comparative genomic analysis of the thermophilic biomass-degrading fungi Myceliophthora thermophila and Thielavia terrestris.</title>
        <authorList>
            <person name="Berka R.M."/>
            <person name="Grigoriev I.V."/>
            <person name="Otillar R."/>
            <person name="Salamov A."/>
            <person name="Grimwood J."/>
            <person name="Reid I."/>
            <person name="Ishmael N."/>
            <person name="John T."/>
            <person name="Darmond C."/>
            <person name="Moisan M.-C."/>
            <person name="Henrissat B."/>
            <person name="Coutinho P.M."/>
            <person name="Lombard V."/>
            <person name="Natvig D.O."/>
            <person name="Lindquist E."/>
            <person name="Schmutz J."/>
            <person name="Lucas S."/>
            <person name="Harris P."/>
            <person name="Powlowski J."/>
            <person name="Bellemare A."/>
            <person name="Taylor D."/>
            <person name="Butler G."/>
            <person name="de Vries R.P."/>
            <person name="Allijn I.E."/>
            <person name="van den Brink J."/>
            <person name="Ushinsky S."/>
            <person name="Storms R."/>
            <person name="Powell A.J."/>
            <person name="Paulsen I.T."/>
            <person name="Elbourne L.D.H."/>
            <person name="Baker S.E."/>
            <person name="Magnuson J."/>
            <person name="LaBoissiere S."/>
            <person name="Clutterbuck A.J."/>
            <person name="Martinez D."/>
            <person name="Wogulis M."/>
            <person name="de Leon A.L."/>
            <person name="Rey M.W."/>
            <person name="Tsang A."/>
        </authorList>
    </citation>
    <scope>NUCLEOTIDE SEQUENCE [LARGE SCALE GENOMIC DNA]</scope>
    <source>
        <strain evidence="5">ATCC 38088 / NRRL 8126</strain>
    </source>
</reference>